<dbReference type="Gene3D" id="3.40.430.10">
    <property type="entry name" value="Dihydrofolate Reductase, subunit A"/>
    <property type="match status" value="1"/>
</dbReference>
<organism evidence="5">
    <name type="scientific">uncultured Nocardioidaceae bacterium</name>
    <dbReference type="NCBI Taxonomy" id="253824"/>
    <lineage>
        <taxon>Bacteria</taxon>
        <taxon>Bacillati</taxon>
        <taxon>Actinomycetota</taxon>
        <taxon>Actinomycetes</taxon>
        <taxon>Propionibacteriales</taxon>
        <taxon>Nocardioidaceae</taxon>
        <taxon>environmental samples</taxon>
    </lineage>
</organism>
<sequence length="236" mass="24971">MHRKDDMRVLVDEVSGRAPGSLLDDEALLAAYVPPRPDWLRVNMVSSLDGAATGPDDRSGSLNNAVDKRVFDLLRATTDAVLVGAGTARREGYGPAATPVVLVSRSGEVPDALRDAEPGRVLLATSAASPGLREAQALLGHDHVLVAGDHEVDLAAAVEQLRARGLRHLLSEGGPSLLRDLLAADLVDELCQTTVPRLVAGSGPRITDGPMVDVPVRLALLLEEEGTLLGRWVVDR</sequence>
<comment type="pathway">
    <text evidence="1">Cofactor biosynthesis; riboflavin biosynthesis.</text>
</comment>
<dbReference type="GO" id="GO:0009231">
    <property type="term" value="P:riboflavin biosynthetic process"/>
    <property type="evidence" value="ECO:0007669"/>
    <property type="project" value="InterPro"/>
</dbReference>
<proteinExistence type="predicted"/>
<dbReference type="SUPFAM" id="SSF53597">
    <property type="entry name" value="Dihydrofolate reductase-like"/>
    <property type="match status" value="1"/>
</dbReference>
<reference evidence="5" key="1">
    <citation type="submission" date="2020-02" db="EMBL/GenBank/DDBJ databases">
        <authorList>
            <person name="Meier V. D."/>
        </authorList>
    </citation>
    <scope>NUCLEOTIDE SEQUENCE</scope>
    <source>
        <strain evidence="5">AVDCRST_MAG36</strain>
    </source>
</reference>
<dbReference type="InterPro" id="IPR002734">
    <property type="entry name" value="RibDG_C"/>
</dbReference>
<evidence type="ECO:0000256" key="1">
    <source>
        <dbReference type="ARBA" id="ARBA00005104"/>
    </source>
</evidence>
<dbReference type="InterPro" id="IPR050765">
    <property type="entry name" value="Riboflavin_Biosynth_HTPR"/>
</dbReference>
<dbReference type="AlphaFoldDB" id="A0A6J4M2H8"/>
<evidence type="ECO:0000259" key="4">
    <source>
        <dbReference type="Pfam" id="PF01872"/>
    </source>
</evidence>
<evidence type="ECO:0000256" key="2">
    <source>
        <dbReference type="ARBA" id="ARBA00022857"/>
    </source>
</evidence>
<dbReference type="GO" id="GO:0008703">
    <property type="term" value="F:5-amino-6-(5-phosphoribosylamino)uracil reductase activity"/>
    <property type="evidence" value="ECO:0007669"/>
    <property type="project" value="InterPro"/>
</dbReference>
<dbReference type="EC" id="1.1.1.302" evidence="5"/>
<dbReference type="EMBL" id="CADCUH010000120">
    <property type="protein sequence ID" value="CAA9348006.1"/>
    <property type="molecule type" value="Genomic_DNA"/>
</dbReference>
<name>A0A6J4M2H8_9ACTN</name>
<gene>
    <name evidence="5" type="ORF">AVDCRST_MAG36-1768</name>
</gene>
<evidence type="ECO:0000313" key="5">
    <source>
        <dbReference type="EMBL" id="CAA9348006.1"/>
    </source>
</evidence>
<dbReference type="PANTHER" id="PTHR38011">
    <property type="entry name" value="DIHYDROFOLATE REDUCTASE FAMILY PROTEIN (AFU_ORTHOLOGUE AFUA_8G06820)"/>
    <property type="match status" value="1"/>
</dbReference>
<feature type="domain" description="Bacterial bifunctional deaminase-reductase C-terminal" evidence="4">
    <location>
        <begin position="39"/>
        <end position="218"/>
    </location>
</feature>
<keyword evidence="2" id="KW-0521">NADP</keyword>
<accession>A0A6J4M2H8</accession>
<dbReference type="PANTHER" id="PTHR38011:SF7">
    <property type="entry name" value="2,5-DIAMINO-6-RIBOSYLAMINO-4(3H)-PYRIMIDINONE 5'-PHOSPHATE REDUCTASE"/>
    <property type="match status" value="1"/>
</dbReference>
<dbReference type="Pfam" id="PF01872">
    <property type="entry name" value="RibD_C"/>
    <property type="match status" value="1"/>
</dbReference>
<evidence type="ECO:0000256" key="3">
    <source>
        <dbReference type="ARBA" id="ARBA00023002"/>
    </source>
</evidence>
<keyword evidence="3 5" id="KW-0560">Oxidoreductase</keyword>
<protein>
    <submittedName>
        <fullName evidence="5">2,5-diamino-6-ribosylamino-pyrimidinone 5-phosphate reductase homolog</fullName>
        <ecNumber evidence="5">1.1.1.302</ecNumber>
    </submittedName>
</protein>
<dbReference type="InterPro" id="IPR024072">
    <property type="entry name" value="DHFR-like_dom_sf"/>
</dbReference>